<dbReference type="PANTHER" id="PTHR30163">
    <property type="entry name" value="MEMBRANE-BOUND LYTIC MUREIN TRANSGLYCOSYLASE B"/>
    <property type="match status" value="1"/>
</dbReference>
<dbReference type="EMBL" id="QEQK01000009">
    <property type="protein sequence ID" value="PWN55684.1"/>
    <property type="molecule type" value="Genomic_DNA"/>
</dbReference>
<evidence type="ECO:0000313" key="4">
    <source>
        <dbReference type="EMBL" id="PWN55684.1"/>
    </source>
</evidence>
<dbReference type="InterPro" id="IPR031304">
    <property type="entry name" value="SLT_2"/>
</dbReference>
<dbReference type="Gene3D" id="1.10.530.10">
    <property type="match status" value="1"/>
</dbReference>
<feature type="domain" description="Transglycosylase SLT" evidence="3">
    <location>
        <begin position="47"/>
        <end position="324"/>
    </location>
</feature>
<dbReference type="RefSeq" id="WP_109720608.1">
    <property type="nucleotide sequence ID" value="NZ_QEQK01000009.1"/>
</dbReference>
<dbReference type="GO" id="GO:0008933">
    <property type="term" value="F:peptidoglycan lytic transglycosylase activity"/>
    <property type="evidence" value="ECO:0007669"/>
    <property type="project" value="TreeGrafter"/>
</dbReference>
<dbReference type="CDD" id="cd13399">
    <property type="entry name" value="Slt35-like"/>
    <property type="match status" value="1"/>
</dbReference>
<dbReference type="OrthoDB" id="9772911at2"/>
<keyword evidence="2" id="KW-0732">Signal</keyword>
<dbReference type="InterPro" id="IPR023346">
    <property type="entry name" value="Lysozyme-like_dom_sf"/>
</dbReference>
<dbReference type="Pfam" id="PF13406">
    <property type="entry name" value="SLT_2"/>
    <property type="match status" value="1"/>
</dbReference>
<reference evidence="4 5" key="1">
    <citation type="submission" date="2018-05" db="EMBL/GenBank/DDBJ databases">
        <title>Abyssibacter profundi OUC007T gen. nov., sp. nov, a marine bacterium isolated from seawater of the Mariana Trench.</title>
        <authorList>
            <person name="Zhou S."/>
        </authorList>
    </citation>
    <scope>NUCLEOTIDE SEQUENCE [LARGE SCALE GENOMIC DNA]</scope>
    <source>
        <strain evidence="4 5">OUC007</strain>
    </source>
</reference>
<comment type="caution">
    <text evidence="4">The sequence shown here is derived from an EMBL/GenBank/DDBJ whole genome shotgun (WGS) entry which is preliminary data.</text>
</comment>
<dbReference type="AlphaFoldDB" id="A0A363UJV6"/>
<accession>A0A363UJV6</accession>
<dbReference type="Gene3D" id="1.10.8.350">
    <property type="entry name" value="Bacterial muramidase"/>
    <property type="match status" value="1"/>
</dbReference>
<dbReference type="NCBIfam" id="TIGR02282">
    <property type="entry name" value="MltB"/>
    <property type="match status" value="1"/>
</dbReference>
<feature type="chain" id="PRO_5017073883" evidence="2">
    <location>
        <begin position="20"/>
        <end position="332"/>
    </location>
</feature>
<dbReference type="PANTHER" id="PTHR30163:SF9">
    <property type="entry name" value="MEMBRANE-BOUND LYTIC MUREIN TRANSGLYCOSYLASE B"/>
    <property type="match status" value="1"/>
</dbReference>
<evidence type="ECO:0000256" key="1">
    <source>
        <dbReference type="PIRSR" id="PIRSR611757-1"/>
    </source>
</evidence>
<name>A0A363UJV6_9GAMM</name>
<feature type="active site" evidence="1">
    <location>
        <position position="123"/>
    </location>
</feature>
<dbReference type="InterPro" id="IPR043426">
    <property type="entry name" value="MltB-like"/>
</dbReference>
<protein>
    <submittedName>
        <fullName evidence="4">Lytic murein transglycosylase B</fullName>
    </submittedName>
</protein>
<feature type="signal peptide" evidence="2">
    <location>
        <begin position="1"/>
        <end position="19"/>
    </location>
</feature>
<keyword evidence="5" id="KW-1185">Reference proteome</keyword>
<evidence type="ECO:0000256" key="2">
    <source>
        <dbReference type="SAM" id="SignalP"/>
    </source>
</evidence>
<evidence type="ECO:0000259" key="3">
    <source>
        <dbReference type="Pfam" id="PF13406"/>
    </source>
</evidence>
<organism evidence="4 5">
    <name type="scientific">Abyssibacter profundi</name>
    <dbReference type="NCBI Taxonomy" id="2182787"/>
    <lineage>
        <taxon>Bacteria</taxon>
        <taxon>Pseudomonadati</taxon>
        <taxon>Pseudomonadota</taxon>
        <taxon>Gammaproteobacteria</taxon>
        <taxon>Chromatiales</taxon>
        <taxon>Oceanococcaceae</taxon>
        <taxon>Abyssibacter</taxon>
    </lineage>
</organism>
<dbReference type="InterPro" id="IPR011757">
    <property type="entry name" value="Lytic_transglycosylase_MltB"/>
</dbReference>
<evidence type="ECO:0000313" key="5">
    <source>
        <dbReference type="Proteomes" id="UP000251800"/>
    </source>
</evidence>
<dbReference type="GO" id="GO:0009253">
    <property type="term" value="P:peptidoglycan catabolic process"/>
    <property type="evidence" value="ECO:0007669"/>
    <property type="project" value="TreeGrafter"/>
</dbReference>
<gene>
    <name evidence="4" type="primary">mltB</name>
    <name evidence="4" type="ORF">DEH80_11300</name>
</gene>
<sequence length="332" mass="36795">MIRKGLGLALVVACSTAAADYSAHPKAGELLETLRSKYAFDVEALQATREALIDAKRVDKLIKQERNAPERTWTWFDYRPIHVNPKNIANGQAFVRQHQARFDAAEARWGVPGAVVAAIMGAETKYGGYTGPHRILDSLATQGFDHPTRTPFFFNELVEFFVLCQELGMDPRAPKGSYAGAMGLSQFMPSNYRRLAVDFDNSGHVDLWDVDDAIGSTANYLVHYRGAGKGWQRGEPVAVPAQLTEPMPQWAKTNTKFPSSTVGELTRLGFRPSIPLDDDMPAGIIALEIEPGRTAYWIGLQNFYALMSYNPRTFYAMSVFELSEAIASHDSP</sequence>
<proteinExistence type="predicted"/>
<dbReference type="SUPFAM" id="SSF53955">
    <property type="entry name" value="Lysozyme-like"/>
    <property type="match status" value="1"/>
</dbReference>
<dbReference type="Proteomes" id="UP000251800">
    <property type="component" value="Unassembled WGS sequence"/>
</dbReference>